<dbReference type="Pfam" id="PF00005">
    <property type="entry name" value="ABC_tran"/>
    <property type="match status" value="2"/>
</dbReference>
<dbReference type="InterPro" id="IPR003439">
    <property type="entry name" value="ABC_transporter-like_ATP-bd"/>
</dbReference>
<dbReference type="PANTHER" id="PTHR19211">
    <property type="entry name" value="ATP-BINDING TRANSPORT PROTEIN-RELATED"/>
    <property type="match status" value="1"/>
</dbReference>
<evidence type="ECO:0000256" key="4">
    <source>
        <dbReference type="SAM" id="Coils"/>
    </source>
</evidence>
<evidence type="ECO:0000313" key="6">
    <source>
        <dbReference type="EMBL" id="GAA0912030.1"/>
    </source>
</evidence>
<dbReference type="PROSITE" id="PS00211">
    <property type="entry name" value="ABC_TRANSPORTER_1"/>
    <property type="match status" value="1"/>
</dbReference>
<reference evidence="6 7" key="1">
    <citation type="journal article" date="2019" name="Int. J. Syst. Evol. Microbiol.">
        <title>The Global Catalogue of Microorganisms (GCM) 10K type strain sequencing project: providing services to taxonomists for standard genome sequencing and annotation.</title>
        <authorList>
            <consortium name="The Broad Institute Genomics Platform"/>
            <consortium name="The Broad Institute Genome Sequencing Center for Infectious Disease"/>
            <person name="Wu L."/>
            <person name="Ma J."/>
        </authorList>
    </citation>
    <scope>NUCLEOTIDE SEQUENCE [LARGE SCALE GENOMIC DNA]</scope>
    <source>
        <strain evidence="6 7">JCM 10673</strain>
    </source>
</reference>
<feature type="domain" description="ABC transporter" evidence="5">
    <location>
        <begin position="324"/>
        <end position="546"/>
    </location>
</feature>
<feature type="coiled-coil region" evidence="4">
    <location>
        <begin position="239"/>
        <end position="266"/>
    </location>
</feature>
<proteinExistence type="predicted"/>
<dbReference type="EMBL" id="BAAAHG010000015">
    <property type="protein sequence ID" value="GAA0912030.1"/>
    <property type="molecule type" value="Genomic_DNA"/>
</dbReference>
<dbReference type="InterPro" id="IPR027417">
    <property type="entry name" value="P-loop_NTPase"/>
</dbReference>
<dbReference type="InterPro" id="IPR003593">
    <property type="entry name" value="AAA+_ATPase"/>
</dbReference>
<dbReference type="RefSeq" id="WP_344049396.1">
    <property type="nucleotide sequence ID" value="NZ_BAAAHG010000015.1"/>
</dbReference>
<keyword evidence="1" id="KW-0677">Repeat</keyword>
<evidence type="ECO:0000256" key="1">
    <source>
        <dbReference type="ARBA" id="ARBA00022737"/>
    </source>
</evidence>
<dbReference type="GO" id="GO:0005524">
    <property type="term" value="F:ATP binding"/>
    <property type="evidence" value="ECO:0007669"/>
    <property type="project" value="UniProtKB-KW"/>
</dbReference>
<name>A0ABN1NMU4_9ACTN</name>
<dbReference type="Gene3D" id="3.40.50.300">
    <property type="entry name" value="P-loop containing nucleotide triphosphate hydrolases"/>
    <property type="match status" value="2"/>
</dbReference>
<dbReference type="PROSITE" id="PS50893">
    <property type="entry name" value="ABC_TRANSPORTER_2"/>
    <property type="match status" value="2"/>
</dbReference>
<evidence type="ECO:0000313" key="7">
    <source>
        <dbReference type="Proteomes" id="UP001501005"/>
    </source>
</evidence>
<evidence type="ECO:0000259" key="5">
    <source>
        <dbReference type="PROSITE" id="PS50893"/>
    </source>
</evidence>
<dbReference type="SUPFAM" id="SSF52540">
    <property type="entry name" value="P-loop containing nucleoside triphosphate hydrolases"/>
    <property type="match status" value="2"/>
</dbReference>
<keyword evidence="3 6" id="KW-0067">ATP-binding</keyword>
<keyword evidence="4" id="KW-0175">Coiled coil</keyword>
<dbReference type="PANTHER" id="PTHR19211:SF6">
    <property type="entry name" value="BLL7188 PROTEIN"/>
    <property type="match status" value="1"/>
</dbReference>
<sequence length="547" mass="59631">MSSLSSSSSSITCTSLSFTWPDGSPVLSGLDAAFGPGRTGLVGVNGSGKSTLLKLIAGELTPTRGTVRVTGEIGYLPQNITLNTALRIDEALGIAARRAALRALEAGDASEEHFETVGDDWDVEERALATLDELGLGHTGLDRTVGEVSGGEAVLLRLAALLLRRPDVLLLDEPTNNLDLYARRRLYATVSAWQGVLVVVSHDRELLELVDRIADLHSGGITWYGGNFTAYEKALAVEQEAAERMVRAAEADVRRQKRDLVEARLKLARRRRYGQKMRDDKREAKIVMAARKRSAQESAGKHRILHEQRLAEARERLDEAVKAVRDDDEIRVDLPRTAVPPGRNVLTLRDLRPAYGARVDGFLQLRGPERVALTGRNGAGKTTLLRTIAGELPPVSGEAVAHVPLRFLPQRLDVLDDELTVVENVARLAPGTTNHRIRAGLARFLFRGARADQRAATLSGGERFRAALAALLLAEPAPQLLMLDEPTNNLDLASVRQLTTALESYQGALIVASHDLPFLESIGITRRLRLEEGRLRETTSIFAPSGD</sequence>
<gene>
    <name evidence="6" type="ORF">GCM10009549_23810</name>
</gene>
<evidence type="ECO:0000256" key="3">
    <source>
        <dbReference type="ARBA" id="ARBA00022840"/>
    </source>
</evidence>
<dbReference type="InterPro" id="IPR050611">
    <property type="entry name" value="ABCF"/>
</dbReference>
<protein>
    <submittedName>
        <fullName evidence="6">ATP-binding cassette domain-containing protein</fullName>
    </submittedName>
</protein>
<feature type="domain" description="ABC transporter" evidence="5">
    <location>
        <begin position="11"/>
        <end position="243"/>
    </location>
</feature>
<keyword evidence="2" id="KW-0547">Nucleotide-binding</keyword>
<dbReference type="InterPro" id="IPR017871">
    <property type="entry name" value="ABC_transporter-like_CS"/>
</dbReference>
<dbReference type="Proteomes" id="UP001501005">
    <property type="component" value="Unassembled WGS sequence"/>
</dbReference>
<dbReference type="SMART" id="SM00382">
    <property type="entry name" value="AAA"/>
    <property type="match status" value="2"/>
</dbReference>
<keyword evidence="7" id="KW-1185">Reference proteome</keyword>
<evidence type="ECO:0000256" key="2">
    <source>
        <dbReference type="ARBA" id="ARBA00022741"/>
    </source>
</evidence>
<accession>A0ABN1NMU4</accession>
<comment type="caution">
    <text evidence="6">The sequence shown here is derived from an EMBL/GenBank/DDBJ whole genome shotgun (WGS) entry which is preliminary data.</text>
</comment>
<organism evidence="6 7">
    <name type="scientific">Streptomyces thermoalcalitolerans</name>
    <dbReference type="NCBI Taxonomy" id="65605"/>
    <lineage>
        <taxon>Bacteria</taxon>
        <taxon>Bacillati</taxon>
        <taxon>Actinomycetota</taxon>
        <taxon>Actinomycetes</taxon>
        <taxon>Kitasatosporales</taxon>
        <taxon>Streptomycetaceae</taxon>
        <taxon>Streptomyces</taxon>
    </lineage>
</organism>